<dbReference type="AlphaFoldDB" id="A0A926ECD0"/>
<organism evidence="8 9">
    <name type="scientific">Zhenhengia yiwuensis</name>
    <dbReference type="NCBI Taxonomy" id="2763666"/>
    <lineage>
        <taxon>Bacteria</taxon>
        <taxon>Bacillati</taxon>
        <taxon>Bacillota</taxon>
        <taxon>Clostridia</taxon>
        <taxon>Lachnospirales</taxon>
        <taxon>Lachnospiraceae</taxon>
        <taxon>Zhenhengia</taxon>
    </lineage>
</organism>
<dbReference type="InterPro" id="IPR051461">
    <property type="entry name" value="UPF0750_membrane"/>
</dbReference>
<dbReference type="EMBL" id="JACRSY010000003">
    <property type="protein sequence ID" value="MBC8578381.1"/>
    <property type="molecule type" value="Genomic_DNA"/>
</dbReference>
<feature type="transmembrane region" description="Helical" evidence="6">
    <location>
        <begin position="80"/>
        <end position="100"/>
    </location>
</feature>
<proteinExistence type="predicted"/>
<dbReference type="CDD" id="cd16380">
    <property type="entry name" value="YitT_C"/>
    <property type="match status" value="1"/>
</dbReference>
<gene>
    <name evidence="8" type="ORF">H8718_02335</name>
</gene>
<evidence type="ECO:0000256" key="2">
    <source>
        <dbReference type="ARBA" id="ARBA00022475"/>
    </source>
</evidence>
<feature type="transmembrane region" description="Helical" evidence="6">
    <location>
        <begin position="12"/>
        <end position="32"/>
    </location>
</feature>
<evidence type="ECO:0000313" key="9">
    <source>
        <dbReference type="Proteomes" id="UP000655830"/>
    </source>
</evidence>
<dbReference type="Proteomes" id="UP000655830">
    <property type="component" value="Unassembled WGS sequence"/>
</dbReference>
<evidence type="ECO:0000256" key="3">
    <source>
        <dbReference type="ARBA" id="ARBA00022692"/>
    </source>
</evidence>
<dbReference type="Gene3D" id="3.30.70.120">
    <property type="match status" value="1"/>
</dbReference>
<comment type="subcellular location">
    <subcellularLocation>
        <location evidence="1">Cell membrane</location>
        <topology evidence="1">Multi-pass membrane protein</topology>
    </subcellularLocation>
</comment>
<evidence type="ECO:0000256" key="5">
    <source>
        <dbReference type="ARBA" id="ARBA00023136"/>
    </source>
</evidence>
<evidence type="ECO:0000256" key="6">
    <source>
        <dbReference type="SAM" id="Phobius"/>
    </source>
</evidence>
<dbReference type="GO" id="GO:0005886">
    <property type="term" value="C:plasma membrane"/>
    <property type="evidence" value="ECO:0007669"/>
    <property type="project" value="UniProtKB-SubCell"/>
</dbReference>
<keyword evidence="9" id="KW-1185">Reference proteome</keyword>
<accession>A0A926ECD0</accession>
<protein>
    <submittedName>
        <fullName evidence="8">YitT family protein</fullName>
    </submittedName>
</protein>
<evidence type="ECO:0000313" key="8">
    <source>
        <dbReference type="EMBL" id="MBC8578381.1"/>
    </source>
</evidence>
<evidence type="ECO:0000256" key="4">
    <source>
        <dbReference type="ARBA" id="ARBA00022989"/>
    </source>
</evidence>
<dbReference type="Pfam" id="PF02588">
    <property type="entry name" value="YitT_membrane"/>
    <property type="match status" value="1"/>
</dbReference>
<sequence length="286" mass="31422">MPKLKLDIQRTLFIIVGTFLIALSTNAILIPNRLLSGGINGIATFLHLTLDWNVGLMVIVLNIPLFIISIFFLKKHFIVFSLFGMLMLSFWLEVTTSITISTESPLTVIVLGGLLNGLGSGIIFRGDGSTGGSDIIAKIVNKHFSISMANVNMMVNTIIIVLSICFFSIDLATLTLATMFVASRVTHFVVDGVNYKRTLFIITDETHYEPMANHIMSELLRGVTIIPAQGAYTQANRYILYTTVSIRELAKIKSIVAHHDLAAFVTVTPTAQVFGNGRGFMHNISE</sequence>
<dbReference type="InterPro" id="IPR003740">
    <property type="entry name" value="YitT"/>
</dbReference>
<feature type="transmembrane region" description="Helical" evidence="6">
    <location>
        <begin position="106"/>
        <end position="124"/>
    </location>
</feature>
<feature type="transmembrane region" description="Helical" evidence="6">
    <location>
        <begin position="52"/>
        <end position="73"/>
    </location>
</feature>
<dbReference type="PANTHER" id="PTHR33545">
    <property type="entry name" value="UPF0750 MEMBRANE PROTEIN YITT-RELATED"/>
    <property type="match status" value="1"/>
</dbReference>
<dbReference type="RefSeq" id="WP_249331375.1">
    <property type="nucleotide sequence ID" value="NZ_JACRSY010000003.1"/>
</dbReference>
<dbReference type="InterPro" id="IPR015867">
    <property type="entry name" value="N-reg_PII/ATP_PRibTrfase_C"/>
</dbReference>
<comment type="caution">
    <text evidence="8">The sequence shown here is derived from an EMBL/GenBank/DDBJ whole genome shotgun (WGS) entry which is preliminary data.</text>
</comment>
<dbReference type="Pfam" id="PF10035">
    <property type="entry name" value="DUF2179"/>
    <property type="match status" value="1"/>
</dbReference>
<feature type="transmembrane region" description="Helical" evidence="6">
    <location>
        <begin position="144"/>
        <end position="169"/>
    </location>
</feature>
<evidence type="ECO:0000259" key="7">
    <source>
        <dbReference type="Pfam" id="PF10035"/>
    </source>
</evidence>
<evidence type="ECO:0000256" key="1">
    <source>
        <dbReference type="ARBA" id="ARBA00004651"/>
    </source>
</evidence>
<name>A0A926ECD0_9FIRM</name>
<keyword evidence="3 6" id="KW-0812">Transmembrane</keyword>
<dbReference type="InterPro" id="IPR019264">
    <property type="entry name" value="DUF2179"/>
</dbReference>
<feature type="domain" description="DUF2179" evidence="7">
    <location>
        <begin position="221"/>
        <end position="275"/>
    </location>
</feature>
<keyword evidence="2" id="KW-1003">Cell membrane</keyword>
<keyword evidence="5 6" id="KW-0472">Membrane</keyword>
<reference evidence="8" key="1">
    <citation type="submission" date="2020-08" db="EMBL/GenBank/DDBJ databases">
        <title>Genome public.</title>
        <authorList>
            <person name="Liu C."/>
            <person name="Sun Q."/>
        </authorList>
    </citation>
    <scope>NUCLEOTIDE SEQUENCE</scope>
    <source>
        <strain evidence="8">NSJ-12</strain>
    </source>
</reference>
<dbReference type="PANTHER" id="PTHR33545:SF9">
    <property type="entry name" value="UPF0750 MEMBRANE PROTEIN YITE"/>
    <property type="match status" value="1"/>
</dbReference>
<dbReference type="PIRSF" id="PIRSF006483">
    <property type="entry name" value="Membrane_protein_YitT"/>
    <property type="match status" value="1"/>
</dbReference>
<keyword evidence="4 6" id="KW-1133">Transmembrane helix</keyword>